<dbReference type="EMBL" id="CAJOBE010000203">
    <property type="protein sequence ID" value="CAF3595074.1"/>
    <property type="molecule type" value="Genomic_DNA"/>
</dbReference>
<organism evidence="1 3">
    <name type="scientific">Rotaria sordida</name>
    <dbReference type="NCBI Taxonomy" id="392033"/>
    <lineage>
        <taxon>Eukaryota</taxon>
        <taxon>Metazoa</taxon>
        <taxon>Spiralia</taxon>
        <taxon>Gnathifera</taxon>
        <taxon>Rotifera</taxon>
        <taxon>Eurotatoria</taxon>
        <taxon>Bdelloidea</taxon>
        <taxon>Philodinida</taxon>
        <taxon>Philodinidae</taxon>
        <taxon>Rotaria</taxon>
    </lineage>
</organism>
<sequence>MTKEESPIFQDILFNSTAMTFDNNEDSLLPIDFTDIDITFDSDQLWSSLDICSLNDLKEDDEEEKTCIDQFLLNSKFDLPQITSVPSSTLPIYANQQQNIVSHNSSSTNLQYHHDIFLSFINPPEPIYHVRYLSEITSLSIDENLVNTKKLSKQHQSGRYIKGIHGRYVTIALPTILSDNSNLFIRVTRLTVPYQDISYIHPYPLLYSCAKKKIHSGIIIQDSSIYFKINKDEICSRSKRFPHIILTRLKQCHLKHINILYSFDNNEMSYPFIGNNVKNKIAHYQLKKSQLDFRLVIKCEQTGKFFNTNIFCRSNSLLEEEGVELKKSLA</sequence>
<protein>
    <submittedName>
        <fullName evidence="1">Uncharacterized protein</fullName>
    </submittedName>
</protein>
<dbReference type="AlphaFoldDB" id="A0A813XPN5"/>
<reference evidence="1" key="1">
    <citation type="submission" date="2021-02" db="EMBL/GenBank/DDBJ databases">
        <authorList>
            <person name="Nowell W R."/>
        </authorList>
    </citation>
    <scope>NUCLEOTIDE SEQUENCE</scope>
</reference>
<dbReference type="EMBL" id="CAJNOU010000117">
    <property type="protein sequence ID" value="CAF0872923.1"/>
    <property type="molecule type" value="Genomic_DNA"/>
</dbReference>
<evidence type="ECO:0000313" key="1">
    <source>
        <dbReference type="EMBL" id="CAF0872923.1"/>
    </source>
</evidence>
<gene>
    <name evidence="2" type="ORF">FNK824_LOCUS3121</name>
    <name evidence="1" type="ORF">SEV965_LOCUS4211</name>
</gene>
<comment type="caution">
    <text evidence="1">The sequence shown here is derived from an EMBL/GenBank/DDBJ whole genome shotgun (WGS) entry which is preliminary data.</text>
</comment>
<accession>A0A813XPN5</accession>
<evidence type="ECO:0000313" key="3">
    <source>
        <dbReference type="Proteomes" id="UP000663889"/>
    </source>
</evidence>
<dbReference type="Proteomes" id="UP000663874">
    <property type="component" value="Unassembled WGS sequence"/>
</dbReference>
<name>A0A813XPN5_9BILA</name>
<dbReference type="Proteomes" id="UP000663889">
    <property type="component" value="Unassembled WGS sequence"/>
</dbReference>
<evidence type="ECO:0000313" key="2">
    <source>
        <dbReference type="EMBL" id="CAF3595074.1"/>
    </source>
</evidence>
<proteinExistence type="predicted"/>